<dbReference type="GO" id="GO:0052621">
    <property type="term" value="F:diguanylate cyclase activity"/>
    <property type="evidence" value="ECO:0007669"/>
    <property type="project" value="UniProtKB-EC"/>
</dbReference>
<gene>
    <name evidence="7" type="ORF">THII_3793</name>
</gene>
<dbReference type="InterPro" id="IPR011006">
    <property type="entry name" value="CheY-like_superfamily"/>
</dbReference>
<evidence type="ECO:0000259" key="6">
    <source>
        <dbReference type="PROSITE" id="PS50887"/>
    </source>
</evidence>
<dbReference type="EC" id="2.7.7.65" evidence="2"/>
<dbReference type="Gene3D" id="3.30.70.270">
    <property type="match status" value="1"/>
</dbReference>
<dbReference type="AlphaFoldDB" id="A0A090AQV4"/>
<dbReference type="Proteomes" id="UP000031623">
    <property type="component" value="Chromosome"/>
</dbReference>
<reference evidence="7 8" key="1">
    <citation type="journal article" date="2014" name="ISME J.">
        <title>Ecophysiology of Thioploca ingrica as revealed by the complete genome sequence supplemented with proteomic evidence.</title>
        <authorList>
            <person name="Kojima H."/>
            <person name="Ogura Y."/>
            <person name="Yamamoto N."/>
            <person name="Togashi T."/>
            <person name="Mori H."/>
            <person name="Watanabe T."/>
            <person name="Nemoto F."/>
            <person name="Kurokawa K."/>
            <person name="Hayashi T."/>
            <person name="Fukui M."/>
        </authorList>
    </citation>
    <scope>NUCLEOTIDE SEQUENCE [LARGE SCALE GENOMIC DNA]</scope>
</reference>
<dbReference type="STRING" id="40754.THII_3793"/>
<dbReference type="InterPro" id="IPR050469">
    <property type="entry name" value="Diguanylate_Cyclase"/>
</dbReference>
<dbReference type="HOGENOM" id="CLU_000445_11_28_6"/>
<dbReference type="SUPFAM" id="SSF52172">
    <property type="entry name" value="CheY-like"/>
    <property type="match status" value="1"/>
</dbReference>
<dbReference type="InterPro" id="IPR029787">
    <property type="entry name" value="Nucleotide_cyclase"/>
</dbReference>
<protein>
    <recommendedName>
        <fullName evidence="2">diguanylate cyclase</fullName>
        <ecNumber evidence="2">2.7.7.65</ecNumber>
    </recommendedName>
</protein>
<evidence type="ECO:0000259" key="5">
    <source>
        <dbReference type="PROSITE" id="PS50110"/>
    </source>
</evidence>
<dbReference type="GO" id="GO:0043709">
    <property type="term" value="P:cell adhesion involved in single-species biofilm formation"/>
    <property type="evidence" value="ECO:0007669"/>
    <property type="project" value="TreeGrafter"/>
</dbReference>
<keyword evidence="8" id="KW-1185">Reference proteome</keyword>
<name>A0A090AQV4_9GAMM</name>
<dbReference type="FunFam" id="3.30.70.270:FF:000001">
    <property type="entry name" value="Diguanylate cyclase domain protein"/>
    <property type="match status" value="1"/>
</dbReference>
<dbReference type="PROSITE" id="PS50110">
    <property type="entry name" value="RESPONSE_REGULATORY"/>
    <property type="match status" value="1"/>
</dbReference>
<dbReference type="SUPFAM" id="SSF55073">
    <property type="entry name" value="Nucleotide cyclase"/>
    <property type="match status" value="1"/>
</dbReference>
<organism evidence="7 8">
    <name type="scientific">Thioploca ingrica</name>
    <dbReference type="NCBI Taxonomy" id="40754"/>
    <lineage>
        <taxon>Bacteria</taxon>
        <taxon>Pseudomonadati</taxon>
        <taxon>Pseudomonadota</taxon>
        <taxon>Gammaproteobacteria</taxon>
        <taxon>Thiotrichales</taxon>
        <taxon>Thiotrichaceae</taxon>
        <taxon>Thioploca</taxon>
    </lineage>
</organism>
<evidence type="ECO:0000256" key="2">
    <source>
        <dbReference type="ARBA" id="ARBA00012528"/>
    </source>
</evidence>
<dbReference type="EMBL" id="AP014633">
    <property type="protein sequence ID" value="BAP58090.1"/>
    <property type="molecule type" value="Genomic_DNA"/>
</dbReference>
<comment type="caution">
    <text evidence="4">Lacks conserved residue(s) required for the propagation of feature annotation.</text>
</comment>
<dbReference type="Gene3D" id="3.40.50.2300">
    <property type="match status" value="1"/>
</dbReference>
<dbReference type="SMART" id="SM00267">
    <property type="entry name" value="GGDEF"/>
    <property type="match status" value="1"/>
</dbReference>
<dbReference type="InterPro" id="IPR043128">
    <property type="entry name" value="Rev_trsase/Diguanyl_cyclase"/>
</dbReference>
<evidence type="ECO:0000256" key="4">
    <source>
        <dbReference type="PROSITE-ProRule" id="PRU00169"/>
    </source>
</evidence>
<comment type="catalytic activity">
    <reaction evidence="3">
        <text>2 GTP = 3',3'-c-di-GMP + 2 diphosphate</text>
        <dbReference type="Rhea" id="RHEA:24898"/>
        <dbReference type="ChEBI" id="CHEBI:33019"/>
        <dbReference type="ChEBI" id="CHEBI:37565"/>
        <dbReference type="ChEBI" id="CHEBI:58805"/>
        <dbReference type="EC" id="2.7.7.65"/>
    </reaction>
</comment>
<dbReference type="GO" id="GO:0000160">
    <property type="term" value="P:phosphorelay signal transduction system"/>
    <property type="evidence" value="ECO:0007669"/>
    <property type="project" value="InterPro"/>
</dbReference>
<accession>A0A090AQV4</accession>
<evidence type="ECO:0000256" key="3">
    <source>
        <dbReference type="ARBA" id="ARBA00034247"/>
    </source>
</evidence>
<evidence type="ECO:0000256" key="1">
    <source>
        <dbReference type="ARBA" id="ARBA00001946"/>
    </source>
</evidence>
<dbReference type="Pfam" id="PF00990">
    <property type="entry name" value="GGDEF"/>
    <property type="match status" value="1"/>
</dbReference>
<dbReference type="CDD" id="cd01949">
    <property type="entry name" value="GGDEF"/>
    <property type="match status" value="1"/>
</dbReference>
<proteinExistence type="predicted"/>
<dbReference type="SMART" id="SM00448">
    <property type="entry name" value="REC"/>
    <property type="match status" value="1"/>
</dbReference>
<dbReference type="KEGG" id="tig:THII_3793"/>
<feature type="domain" description="Response regulatory" evidence="5">
    <location>
        <begin position="1"/>
        <end position="110"/>
    </location>
</feature>
<dbReference type="PROSITE" id="PS50887">
    <property type="entry name" value="GGDEF"/>
    <property type="match status" value="1"/>
</dbReference>
<feature type="domain" description="GGDEF" evidence="6">
    <location>
        <begin position="167"/>
        <end position="304"/>
    </location>
</feature>
<dbReference type="Pfam" id="PF00072">
    <property type="entry name" value="Response_reg"/>
    <property type="match status" value="1"/>
</dbReference>
<sequence>MSENTRVWFNFFTTHQFKVIIAQSGETALQLAEYKMPNLIILEAVLPDMDGFEICRRLKTNLNTKDIPIIFVTSIADTPSKIKAFKLGAIDYVTKPVHQEEMLVRIKNHLSIYNLQQELRTKERALRKANQALQYLARLDELTQIANRRQFNECFVQEWRRLKRDHLPLSLIMCDIDYFKLYNDTYGHPVGDECLRKIAKMIDQIVKRPADLVARYGGEEFAAILPNTTIDGAFHVANTIQTELEKLRIVHNQSAVNEYVTLSIGIASVVPSSEWSPEALVRVADIALYEAKAAGRNRTMAKTFEELCSPVVNYVNFEANSYEKKGRLLVANRL</sequence>
<dbReference type="GO" id="GO:1902201">
    <property type="term" value="P:negative regulation of bacterial-type flagellum-dependent cell motility"/>
    <property type="evidence" value="ECO:0007669"/>
    <property type="project" value="TreeGrafter"/>
</dbReference>
<dbReference type="InterPro" id="IPR000160">
    <property type="entry name" value="GGDEF_dom"/>
</dbReference>
<dbReference type="GO" id="GO:0005886">
    <property type="term" value="C:plasma membrane"/>
    <property type="evidence" value="ECO:0007669"/>
    <property type="project" value="TreeGrafter"/>
</dbReference>
<evidence type="ECO:0000313" key="8">
    <source>
        <dbReference type="Proteomes" id="UP000031623"/>
    </source>
</evidence>
<dbReference type="PANTHER" id="PTHR45138:SF9">
    <property type="entry name" value="DIGUANYLATE CYCLASE DGCM-RELATED"/>
    <property type="match status" value="1"/>
</dbReference>
<evidence type="ECO:0000313" key="7">
    <source>
        <dbReference type="EMBL" id="BAP58090.1"/>
    </source>
</evidence>
<dbReference type="PANTHER" id="PTHR45138">
    <property type="entry name" value="REGULATORY COMPONENTS OF SENSORY TRANSDUCTION SYSTEM"/>
    <property type="match status" value="1"/>
</dbReference>
<dbReference type="InterPro" id="IPR001789">
    <property type="entry name" value="Sig_transdc_resp-reg_receiver"/>
</dbReference>
<comment type="cofactor">
    <cofactor evidence="1">
        <name>Mg(2+)</name>
        <dbReference type="ChEBI" id="CHEBI:18420"/>
    </cofactor>
</comment>
<dbReference type="NCBIfam" id="TIGR00254">
    <property type="entry name" value="GGDEF"/>
    <property type="match status" value="1"/>
</dbReference>